<keyword evidence="3" id="KW-0238">DNA-binding</keyword>
<accession>A0A6I9R2M3</accession>
<dbReference type="PANTHER" id="PTHR31312:SF1">
    <property type="entry name" value="TRANSCRIPTION ACTIVATOR GLK1"/>
    <property type="match status" value="1"/>
</dbReference>
<dbReference type="GO" id="GO:0005634">
    <property type="term" value="C:nucleus"/>
    <property type="evidence" value="ECO:0007669"/>
    <property type="project" value="UniProtKB-SubCell"/>
</dbReference>
<name>A0A6I9R2M3_ELAGV</name>
<dbReference type="AlphaFoldDB" id="A0A6I9R2M3"/>
<evidence type="ECO:0000256" key="1">
    <source>
        <dbReference type="ARBA" id="ARBA00004123"/>
    </source>
</evidence>
<dbReference type="InterPro" id="IPR017930">
    <property type="entry name" value="Myb_dom"/>
</dbReference>
<proteinExistence type="predicted"/>
<feature type="domain" description="HTH myb-type" evidence="6">
    <location>
        <begin position="147"/>
        <end position="206"/>
    </location>
</feature>
<dbReference type="FunCoup" id="A0A6I9R2M3">
    <property type="interactions" value="2450"/>
</dbReference>
<dbReference type="InterPro" id="IPR009057">
    <property type="entry name" value="Homeodomain-like_sf"/>
</dbReference>
<dbReference type="Pfam" id="PF00249">
    <property type="entry name" value="Myb_DNA-binding"/>
    <property type="match status" value="1"/>
</dbReference>
<dbReference type="KEGG" id="egu:105043534"/>
<dbReference type="GO" id="GO:0000976">
    <property type="term" value="F:transcription cis-regulatory region binding"/>
    <property type="evidence" value="ECO:0007669"/>
    <property type="project" value="TreeGrafter"/>
</dbReference>
<evidence type="ECO:0000259" key="6">
    <source>
        <dbReference type="PROSITE" id="PS51294"/>
    </source>
</evidence>
<dbReference type="Proteomes" id="UP000504607">
    <property type="component" value="Chromosome 1"/>
</dbReference>
<dbReference type="NCBIfam" id="TIGR01557">
    <property type="entry name" value="myb_SHAQKYF"/>
    <property type="match status" value="1"/>
</dbReference>
<gene>
    <name evidence="8" type="primary">LOC105043534</name>
</gene>
<dbReference type="InterPro" id="IPR006447">
    <property type="entry name" value="Myb_dom_plants"/>
</dbReference>
<evidence type="ECO:0000313" key="7">
    <source>
        <dbReference type="Proteomes" id="UP000504607"/>
    </source>
</evidence>
<evidence type="ECO:0000256" key="2">
    <source>
        <dbReference type="ARBA" id="ARBA00023015"/>
    </source>
</evidence>
<dbReference type="OrthoDB" id="60033at2759"/>
<dbReference type="InParanoid" id="A0A6I9R2M3"/>
<dbReference type="PANTHER" id="PTHR31312">
    <property type="entry name" value="TRANSCRIPTION ACTIVATOR GLK1"/>
    <property type="match status" value="1"/>
</dbReference>
<sequence length="425" mass="46197">MLAISPQRDSNGNEREAEVGRCLASPEEFCNKFMGGEFLEDINFDDLFAGLDDGDMLPDLEVDPVEILAAFSVPYEEDSGTAAAAVEASGGDGRENPLLVDEKGLSQAEEVLSAREKADDLVATASANLSFSEADRGPKTSAKGSKGKRKVKVDWTPELHRRFVQVVEQLGSDKAVPSRILELMGIDGLTRHNVASHLQKYRAHRKHLLAREVETARWSQRWHMNTGGGGDDGDGTKRNINPWLLPIMGFSPPPVQPLKPLHVWGHPTVDQSRVLHLWPKHLAPAPSLPSRPWSPQPSLPPPSFCHTHYSRGPGDGWVPSALTQGTPCFPQPLLTARFPAPLVLGIPPRPLYRSENVVPPTTKLSSSLLSLDAHPSMESIDAAIGDVLAKPWLPLRLGLKPPSLEGVQLVESQRRGLAKIPSACG</sequence>
<comment type="subcellular location">
    <subcellularLocation>
        <location evidence="1">Nucleus</location>
    </subcellularLocation>
</comment>
<dbReference type="GeneID" id="105043534"/>
<keyword evidence="2" id="KW-0805">Transcription regulation</keyword>
<dbReference type="GO" id="GO:0003700">
    <property type="term" value="F:DNA-binding transcription factor activity"/>
    <property type="evidence" value="ECO:0007669"/>
    <property type="project" value="InterPro"/>
</dbReference>
<dbReference type="PROSITE" id="PS51294">
    <property type="entry name" value="HTH_MYB"/>
    <property type="match status" value="1"/>
</dbReference>
<dbReference type="SUPFAM" id="SSF46689">
    <property type="entry name" value="Homeodomain-like"/>
    <property type="match status" value="1"/>
</dbReference>
<evidence type="ECO:0000256" key="3">
    <source>
        <dbReference type="ARBA" id="ARBA00023125"/>
    </source>
</evidence>
<dbReference type="Gene3D" id="1.10.10.60">
    <property type="entry name" value="Homeodomain-like"/>
    <property type="match status" value="1"/>
</dbReference>
<organism evidence="7 8">
    <name type="scientific">Elaeis guineensis var. tenera</name>
    <name type="common">Oil palm</name>
    <dbReference type="NCBI Taxonomy" id="51953"/>
    <lineage>
        <taxon>Eukaryota</taxon>
        <taxon>Viridiplantae</taxon>
        <taxon>Streptophyta</taxon>
        <taxon>Embryophyta</taxon>
        <taxon>Tracheophyta</taxon>
        <taxon>Spermatophyta</taxon>
        <taxon>Magnoliopsida</taxon>
        <taxon>Liliopsida</taxon>
        <taxon>Arecaceae</taxon>
        <taxon>Arecoideae</taxon>
        <taxon>Cocoseae</taxon>
        <taxon>Elaeidinae</taxon>
        <taxon>Elaeis</taxon>
    </lineage>
</organism>
<dbReference type="InterPro" id="IPR001005">
    <property type="entry name" value="SANT/Myb"/>
</dbReference>
<dbReference type="RefSeq" id="XP_010919417.1">
    <property type="nucleotide sequence ID" value="XM_010921115.3"/>
</dbReference>
<reference evidence="8" key="1">
    <citation type="submission" date="2025-08" db="UniProtKB">
        <authorList>
            <consortium name="RefSeq"/>
        </authorList>
    </citation>
    <scope>IDENTIFICATION</scope>
</reference>
<keyword evidence="7" id="KW-1185">Reference proteome</keyword>
<evidence type="ECO:0000256" key="5">
    <source>
        <dbReference type="ARBA" id="ARBA00023242"/>
    </source>
</evidence>
<dbReference type="GO" id="GO:0045893">
    <property type="term" value="P:positive regulation of DNA-templated transcription"/>
    <property type="evidence" value="ECO:0007669"/>
    <property type="project" value="InterPro"/>
</dbReference>
<keyword evidence="5" id="KW-0539">Nucleus</keyword>
<evidence type="ECO:0000313" key="8">
    <source>
        <dbReference type="RefSeq" id="XP_010919417.1"/>
    </source>
</evidence>
<keyword evidence="4" id="KW-0804">Transcription</keyword>
<dbReference type="InterPro" id="IPR044825">
    <property type="entry name" value="GLK1/2-like"/>
</dbReference>
<dbReference type="FunFam" id="1.10.10.60:FF:000007">
    <property type="entry name" value="Two-component response regulator"/>
    <property type="match status" value="1"/>
</dbReference>
<evidence type="ECO:0000256" key="4">
    <source>
        <dbReference type="ARBA" id="ARBA00023163"/>
    </source>
</evidence>
<protein>
    <submittedName>
        <fullName evidence="8">Probable transcription factor GLK1 isoform X1</fullName>
    </submittedName>
</protein>